<dbReference type="InterPro" id="IPR001394">
    <property type="entry name" value="Peptidase_C19_UCH"/>
</dbReference>
<evidence type="ECO:0000259" key="2">
    <source>
        <dbReference type="PROSITE" id="PS50235"/>
    </source>
</evidence>
<reference evidence="4" key="1">
    <citation type="journal article" date="2018" name="Nat. Microbiol.">
        <title>Leveraging single-cell genomics to expand the fungal tree of life.</title>
        <authorList>
            <person name="Ahrendt S.R."/>
            <person name="Quandt C.A."/>
            <person name="Ciobanu D."/>
            <person name="Clum A."/>
            <person name="Salamov A."/>
            <person name="Andreopoulos B."/>
            <person name="Cheng J.F."/>
            <person name="Woyke T."/>
            <person name="Pelin A."/>
            <person name="Henrissat B."/>
            <person name="Reynolds N.K."/>
            <person name="Benny G.L."/>
            <person name="Smith M.E."/>
            <person name="James T.Y."/>
            <person name="Grigoriev I.V."/>
        </authorList>
    </citation>
    <scope>NUCLEOTIDE SEQUENCE [LARGE SCALE GENOMIC DNA]</scope>
    <source>
        <strain evidence="4">Baker2002</strain>
    </source>
</reference>
<dbReference type="Proteomes" id="UP000268321">
    <property type="component" value="Unassembled WGS sequence"/>
</dbReference>
<evidence type="ECO:0000313" key="4">
    <source>
        <dbReference type="Proteomes" id="UP000268321"/>
    </source>
</evidence>
<dbReference type="SUPFAM" id="SSF54001">
    <property type="entry name" value="Cysteine proteinases"/>
    <property type="match status" value="1"/>
</dbReference>
<dbReference type="GO" id="GO:0016579">
    <property type="term" value="P:protein deubiquitination"/>
    <property type="evidence" value="ECO:0007669"/>
    <property type="project" value="InterPro"/>
</dbReference>
<dbReference type="PROSITE" id="PS50235">
    <property type="entry name" value="USP_3"/>
    <property type="match status" value="1"/>
</dbReference>
<accession>A0A4P9ZB61</accession>
<dbReference type="InterPro" id="IPR050164">
    <property type="entry name" value="Peptidase_C19"/>
</dbReference>
<dbReference type="GO" id="GO:0005829">
    <property type="term" value="C:cytosol"/>
    <property type="evidence" value="ECO:0007669"/>
    <property type="project" value="TreeGrafter"/>
</dbReference>
<dbReference type="OrthoDB" id="2248014at2759"/>
<name>A0A4P9ZB61_9ASCO</name>
<dbReference type="InterPro" id="IPR038765">
    <property type="entry name" value="Papain-like_cys_pep_sf"/>
</dbReference>
<dbReference type="Pfam" id="PF00443">
    <property type="entry name" value="UCH"/>
    <property type="match status" value="1"/>
</dbReference>
<dbReference type="Gene3D" id="3.90.70.10">
    <property type="entry name" value="Cysteine proteinases"/>
    <property type="match status" value="1"/>
</dbReference>
<dbReference type="AlphaFoldDB" id="A0A4P9ZB61"/>
<dbReference type="PANTHER" id="PTHR24006">
    <property type="entry name" value="UBIQUITIN CARBOXYL-TERMINAL HYDROLASE"/>
    <property type="match status" value="1"/>
</dbReference>
<protein>
    <submittedName>
        <fullName evidence="3">Cysteine proteinase</fullName>
    </submittedName>
</protein>
<dbReference type="GO" id="GO:0004843">
    <property type="term" value="F:cysteine-type deubiquitinase activity"/>
    <property type="evidence" value="ECO:0007669"/>
    <property type="project" value="InterPro"/>
</dbReference>
<dbReference type="PROSITE" id="PS00973">
    <property type="entry name" value="USP_2"/>
    <property type="match status" value="1"/>
</dbReference>
<keyword evidence="4" id="KW-1185">Reference proteome</keyword>
<feature type="region of interest" description="Disordered" evidence="1">
    <location>
        <begin position="552"/>
        <end position="574"/>
    </location>
</feature>
<evidence type="ECO:0000313" key="3">
    <source>
        <dbReference type="EMBL" id="RKP30056.1"/>
    </source>
</evidence>
<evidence type="ECO:0000256" key="1">
    <source>
        <dbReference type="SAM" id="MobiDB-lite"/>
    </source>
</evidence>
<organism evidence="3 4">
    <name type="scientific">Metschnikowia bicuspidata</name>
    <dbReference type="NCBI Taxonomy" id="27322"/>
    <lineage>
        <taxon>Eukaryota</taxon>
        <taxon>Fungi</taxon>
        <taxon>Dikarya</taxon>
        <taxon>Ascomycota</taxon>
        <taxon>Saccharomycotina</taxon>
        <taxon>Pichiomycetes</taxon>
        <taxon>Metschnikowiaceae</taxon>
        <taxon>Metschnikowia</taxon>
    </lineage>
</organism>
<sequence>MFTKRPDKYAAGFINNRNDCFANSSLQAYSSLPSFTEYLNNMLAVYHHTMELVNQLDIDIDSVVDLQKIRAFSHSKFNASKSGEEAKSGRDYFKIKLHVAMAKIVSKLNNVEMLTKNLSVWTFLHEIEKIYYARISKSQHDAHELSQLINETLETENIICKRVRNLIAENLSKIPATAPYTSQLQEFPEFPICGLVILQMKCLTCAYVSLTGILPFLMLTLHPPQELTTDLHTLLEKNGLETITEYNCLKCRLDEIVANENYMKERGHVNPAQEEDIVAKLISYHSKPQLFINEDLPDELEQYVKSYNKGGLDIQTVKSSVLRETHILKPPKVFAIHFSRSAFNGGTLTRNPCRVSFDDKLSFSIDDNYVEDLQKLQLQSNLEPQIVQSKITVLTTDVNDMESSSDTLSGLKFQDEVVNEREQDLLPATSSDIDELLEQLADNLSLASVTSIIPSVDTSVSLSKPETLNSAPISEDQTKNLIKHFGHFKFNENNVYKYRLRALIRHNGLHIRGHYECFKRKPLFVKDSKGTIYKLAPEIDDHMVKEVEGLEPRAATSADEASAPTSKKSDEPKSLLRDKLSSIISRQPSIKQATPTDSNLQEIIDLGVATPAEIPLDQNDYCRLPTAQDIEKLFDKFSKRSFNNPAPAQKQSVKMKKIPSLIRYPYWRIGDSHVQEVSKSAVMFEMATAYLLYYERVDRK</sequence>
<dbReference type="InterPro" id="IPR028889">
    <property type="entry name" value="USP"/>
</dbReference>
<dbReference type="EMBL" id="ML004467">
    <property type="protein sequence ID" value="RKP30056.1"/>
    <property type="molecule type" value="Genomic_DNA"/>
</dbReference>
<dbReference type="InterPro" id="IPR018200">
    <property type="entry name" value="USP_CS"/>
</dbReference>
<gene>
    <name evidence="3" type="ORF">METBISCDRAFT_31193</name>
</gene>
<proteinExistence type="predicted"/>
<dbReference type="GO" id="GO:0005634">
    <property type="term" value="C:nucleus"/>
    <property type="evidence" value="ECO:0007669"/>
    <property type="project" value="TreeGrafter"/>
</dbReference>
<feature type="domain" description="USP" evidence="2">
    <location>
        <begin position="11"/>
        <end position="697"/>
    </location>
</feature>